<reference evidence="2 3" key="1">
    <citation type="submission" date="2016-11" db="EMBL/GenBank/DDBJ databases">
        <authorList>
            <person name="Jaros S."/>
            <person name="Januszkiewicz K."/>
            <person name="Wedrychowicz H."/>
        </authorList>
    </citation>
    <scope>NUCLEOTIDE SEQUENCE [LARGE SCALE GENOMIC DNA]</scope>
    <source>
        <strain evidence="2 3">DSM 6792</strain>
    </source>
</reference>
<accession>A0A1M5PCQ7</accession>
<organism evidence="2 3">
    <name type="scientific">Flavobacterium johnsoniae</name>
    <name type="common">Cytophaga johnsonae</name>
    <dbReference type="NCBI Taxonomy" id="986"/>
    <lineage>
        <taxon>Bacteria</taxon>
        <taxon>Pseudomonadati</taxon>
        <taxon>Bacteroidota</taxon>
        <taxon>Flavobacteriia</taxon>
        <taxon>Flavobacteriales</taxon>
        <taxon>Flavobacteriaceae</taxon>
        <taxon>Flavobacterium</taxon>
    </lineage>
</organism>
<protein>
    <recommendedName>
        <fullName evidence="4">YD repeat-containing protein</fullName>
    </recommendedName>
</protein>
<feature type="signal peptide" evidence="1">
    <location>
        <begin position="1"/>
        <end position="22"/>
    </location>
</feature>
<feature type="chain" id="PRO_5009912909" description="YD repeat-containing protein" evidence="1">
    <location>
        <begin position="23"/>
        <end position="334"/>
    </location>
</feature>
<evidence type="ECO:0000313" key="3">
    <source>
        <dbReference type="Proteomes" id="UP000184112"/>
    </source>
</evidence>
<keyword evidence="1" id="KW-0732">Signal</keyword>
<gene>
    <name evidence="2" type="ORF">SAMN05444388_105315</name>
</gene>
<evidence type="ECO:0008006" key="4">
    <source>
        <dbReference type="Google" id="ProtNLM"/>
    </source>
</evidence>
<dbReference type="Proteomes" id="UP000184112">
    <property type="component" value="Unassembled WGS sequence"/>
</dbReference>
<evidence type="ECO:0000313" key="2">
    <source>
        <dbReference type="EMBL" id="SHG99259.1"/>
    </source>
</evidence>
<dbReference type="PROSITE" id="PS51257">
    <property type="entry name" value="PROKAR_LIPOPROTEIN"/>
    <property type="match status" value="1"/>
</dbReference>
<name>A0A1M5PCQ7_FLAJO</name>
<proteinExistence type="predicted"/>
<dbReference type="EMBL" id="FQWH01000005">
    <property type="protein sequence ID" value="SHG99259.1"/>
    <property type="molecule type" value="Genomic_DNA"/>
</dbReference>
<dbReference type="AlphaFoldDB" id="A0A1M5PCQ7"/>
<evidence type="ECO:0000256" key="1">
    <source>
        <dbReference type="SAM" id="SignalP"/>
    </source>
</evidence>
<sequence>MYKTTFKVFLSFTAILFMSCSSEENSTTPETVNDSRLPDQEVFKPAIQLVPKTLLNTTAKSTAKSAETSNKHLTSEISYKISKDNLGNEIESNPSENRYSYDNKGRLQSIDRYRNNAFVGNISKFDFNDANKVIKTYYADIVAEINNGGFISKVTSTDGTVTDIFYDEIGRDIKEVENGTYKVYLDEIDKNGNLTNQTAYVNEQKTTYIYSYKGNKVFVNIEMNQKKYPRIVKDNQYEFKDKTTTITYELTVDYTKAGIYSSEPIFRCYIYNWMHILDWKTKSVSEGITEYEMRYDYEYIYDEDGYLKQSKRTTTNILNPNSPLSITKTNYWYK</sequence>
<dbReference type="RefSeq" id="WP_073409763.1">
    <property type="nucleotide sequence ID" value="NZ_FQWH01000005.1"/>
</dbReference>